<dbReference type="PANTHER" id="PTHR34183:SF8">
    <property type="entry name" value="ENDOLYTIC PEPTIDOGLYCAN TRANSGLYCOSYLASE RLPA-RELATED"/>
    <property type="match status" value="1"/>
</dbReference>
<dbReference type="GO" id="GO:0000270">
    <property type="term" value="P:peptidoglycan metabolic process"/>
    <property type="evidence" value="ECO:0007669"/>
    <property type="project" value="UniProtKB-UniRule"/>
</dbReference>
<dbReference type="GO" id="GO:0008932">
    <property type="term" value="F:lytic endotransglycosylase activity"/>
    <property type="evidence" value="ECO:0007669"/>
    <property type="project" value="UniProtKB-UniRule"/>
</dbReference>
<evidence type="ECO:0000256" key="3">
    <source>
        <dbReference type="HAMAP-Rule" id="MF_02071"/>
    </source>
</evidence>
<dbReference type="CDD" id="cd22268">
    <property type="entry name" value="DPBB_RlpA-like"/>
    <property type="match status" value="1"/>
</dbReference>
<dbReference type="NCBIfam" id="TIGR00413">
    <property type="entry name" value="rlpA"/>
    <property type="match status" value="1"/>
</dbReference>
<evidence type="ECO:0000313" key="7">
    <source>
        <dbReference type="EMBL" id="TFZ00366.1"/>
    </source>
</evidence>
<dbReference type="InterPro" id="IPR012997">
    <property type="entry name" value="RplA"/>
</dbReference>
<proteinExistence type="inferred from homology"/>
<comment type="function">
    <text evidence="3">Lytic transglycosylase with a strong preference for naked glycan strands that lack stem peptides.</text>
</comment>
<keyword evidence="8" id="KW-1185">Reference proteome</keyword>
<dbReference type="InterPro" id="IPR009009">
    <property type="entry name" value="RlpA-like_DPBB"/>
</dbReference>
<dbReference type="InterPro" id="IPR036908">
    <property type="entry name" value="RlpA-like_sf"/>
</dbReference>
<sequence length="152" mass="15552">MCAACFAADAPQPAGKPQSAASAAHPAAKGHQLDHSGRRQVGKASYYARKFAGRKMADGQPMNPREDNAASKTLPLGTKAKVTNLDTGQSAVVTIQDRGPYVDGRIVDLSPATAEKIGITKKDGIAPVEVAPIAVPQPDGSIKPGVAAADPS</sequence>
<evidence type="ECO:0000313" key="8">
    <source>
        <dbReference type="Proteomes" id="UP000297839"/>
    </source>
</evidence>
<feature type="region of interest" description="Disordered" evidence="5">
    <location>
        <begin position="1"/>
        <end position="75"/>
    </location>
</feature>
<gene>
    <name evidence="3" type="primary">rlpA</name>
    <name evidence="7" type="ORF">EZ216_13970</name>
</gene>
<dbReference type="PANTHER" id="PTHR34183">
    <property type="entry name" value="ENDOLYTIC PEPTIDOGLYCAN TRANSGLYCOSYLASE RLPA"/>
    <property type="match status" value="1"/>
</dbReference>
<dbReference type="Proteomes" id="UP000297839">
    <property type="component" value="Unassembled WGS sequence"/>
</dbReference>
<keyword evidence="1 3" id="KW-0456">Lyase</keyword>
<dbReference type="InterPro" id="IPR034718">
    <property type="entry name" value="RlpA"/>
</dbReference>
<protein>
    <recommendedName>
        <fullName evidence="3">Endolytic peptidoglycan transglycosylase RlpA</fullName>
        <ecNumber evidence="3">4.2.2.-</ecNumber>
    </recommendedName>
</protein>
<evidence type="ECO:0000256" key="5">
    <source>
        <dbReference type="SAM" id="MobiDB-lite"/>
    </source>
</evidence>
<name>A0A4Z0BM08_9BURK</name>
<dbReference type="SUPFAM" id="SSF50685">
    <property type="entry name" value="Barwin-like endoglucanases"/>
    <property type="match status" value="1"/>
</dbReference>
<dbReference type="Gene3D" id="2.40.40.10">
    <property type="entry name" value="RlpA-like domain"/>
    <property type="match status" value="1"/>
</dbReference>
<comment type="similarity">
    <text evidence="3 4">Belongs to the RlpA family.</text>
</comment>
<evidence type="ECO:0000259" key="6">
    <source>
        <dbReference type="Pfam" id="PF03330"/>
    </source>
</evidence>
<dbReference type="HAMAP" id="MF_02071">
    <property type="entry name" value="RlpA"/>
    <property type="match status" value="1"/>
</dbReference>
<organism evidence="7 8">
    <name type="scientific">Ramlibacter humi</name>
    <dbReference type="NCBI Taxonomy" id="2530451"/>
    <lineage>
        <taxon>Bacteria</taxon>
        <taxon>Pseudomonadati</taxon>
        <taxon>Pseudomonadota</taxon>
        <taxon>Betaproteobacteria</taxon>
        <taxon>Burkholderiales</taxon>
        <taxon>Comamonadaceae</taxon>
        <taxon>Ramlibacter</taxon>
    </lineage>
</organism>
<dbReference type="AlphaFoldDB" id="A0A4Z0BM08"/>
<reference evidence="7 8" key="1">
    <citation type="submission" date="2019-03" db="EMBL/GenBank/DDBJ databases">
        <title>Ramlibacter sp. 18x22-1, whole genome shotgun sequence.</title>
        <authorList>
            <person name="Zhang X."/>
            <person name="Feng G."/>
            <person name="Zhu H."/>
        </authorList>
    </citation>
    <scope>NUCLEOTIDE SEQUENCE [LARGE SCALE GENOMIC DNA]</scope>
    <source>
        <strain evidence="7 8">18x22-1</strain>
    </source>
</reference>
<dbReference type="EC" id="4.2.2.-" evidence="3"/>
<dbReference type="OrthoDB" id="9779128at2"/>
<evidence type="ECO:0000256" key="4">
    <source>
        <dbReference type="RuleBase" id="RU003495"/>
    </source>
</evidence>
<evidence type="ECO:0000256" key="1">
    <source>
        <dbReference type="ARBA" id="ARBA00023239"/>
    </source>
</evidence>
<accession>A0A4Z0BM08</accession>
<dbReference type="EMBL" id="SMLK01000004">
    <property type="protein sequence ID" value="TFZ00366.1"/>
    <property type="molecule type" value="Genomic_DNA"/>
</dbReference>
<comment type="caution">
    <text evidence="7">The sequence shown here is derived from an EMBL/GenBank/DDBJ whole genome shotgun (WGS) entry which is preliminary data.</text>
</comment>
<evidence type="ECO:0000256" key="2">
    <source>
        <dbReference type="ARBA" id="ARBA00023316"/>
    </source>
</evidence>
<feature type="domain" description="RlpA-like protein double-psi beta-barrel" evidence="6">
    <location>
        <begin position="40"/>
        <end position="130"/>
    </location>
</feature>
<feature type="compositionally biased region" description="Low complexity" evidence="5">
    <location>
        <begin position="1"/>
        <end position="30"/>
    </location>
</feature>
<dbReference type="Pfam" id="PF03330">
    <property type="entry name" value="DPBB_1"/>
    <property type="match status" value="1"/>
</dbReference>
<keyword evidence="2 3" id="KW-0961">Cell wall biogenesis/degradation</keyword>
<dbReference type="GO" id="GO:0071555">
    <property type="term" value="P:cell wall organization"/>
    <property type="evidence" value="ECO:0007669"/>
    <property type="project" value="UniProtKB-KW"/>
</dbReference>